<name>A0A9W8BMY4_9FUNG</name>
<feature type="compositionally biased region" description="Low complexity" evidence="2">
    <location>
        <begin position="356"/>
        <end position="379"/>
    </location>
</feature>
<keyword evidence="1" id="KW-0479">Metal-binding</keyword>
<dbReference type="AlphaFoldDB" id="A0A9W8BMY4"/>
<dbReference type="PANTHER" id="PTHR46171">
    <property type="entry name" value="GH10160P"/>
    <property type="match status" value="1"/>
</dbReference>
<feature type="compositionally biased region" description="Low complexity" evidence="2">
    <location>
        <begin position="400"/>
        <end position="423"/>
    </location>
</feature>
<feature type="region of interest" description="Disordered" evidence="2">
    <location>
        <begin position="343"/>
        <end position="380"/>
    </location>
</feature>
<evidence type="ECO:0000313" key="4">
    <source>
        <dbReference type="EMBL" id="KAJ2008252.1"/>
    </source>
</evidence>
<keyword evidence="1" id="KW-0862">Zinc</keyword>
<dbReference type="SMART" id="SM00184">
    <property type="entry name" value="RING"/>
    <property type="match status" value="1"/>
</dbReference>
<dbReference type="PROSITE" id="PS50089">
    <property type="entry name" value="ZF_RING_2"/>
    <property type="match status" value="1"/>
</dbReference>
<dbReference type="InterPro" id="IPR001841">
    <property type="entry name" value="Znf_RING"/>
</dbReference>
<feature type="compositionally biased region" description="Polar residues" evidence="2">
    <location>
        <begin position="79"/>
        <end position="89"/>
    </location>
</feature>
<dbReference type="Gene3D" id="3.30.40.10">
    <property type="entry name" value="Zinc/RING finger domain, C3HC4 (zinc finger)"/>
    <property type="match status" value="1"/>
</dbReference>
<proteinExistence type="predicted"/>
<reference evidence="4" key="1">
    <citation type="submission" date="2022-07" db="EMBL/GenBank/DDBJ databases">
        <title>Phylogenomic reconstructions and comparative analyses of Kickxellomycotina fungi.</title>
        <authorList>
            <person name="Reynolds N.K."/>
            <person name="Stajich J.E."/>
            <person name="Barry K."/>
            <person name="Grigoriev I.V."/>
            <person name="Crous P."/>
            <person name="Smith M.E."/>
        </authorList>
    </citation>
    <scope>NUCLEOTIDE SEQUENCE</scope>
    <source>
        <strain evidence="4">IMI 214461</strain>
    </source>
</reference>
<feature type="region of interest" description="Disordered" evidence="2">
    <location>
        <begin position="400"/>
        <end position="433"/>
    </location>
</feature>
<feature type="compositionally biased region" description="Polar residues" evidence="2">
    <location>
        <begin position="1"/>
        <end position="11"/>
    </location>
</feature>
<comment type="caution">
    <text evidence="4">The sequence shown here is derived from an EMBL/GenBank/DDBJ whole genome shotgun (WGS) entry which is preliminary data.</text>
</comment>
<dbReference type="Proteomes" id="UP001150907">
    <property type="component" value="Unassembled WGS sequence"/>
</dbReference>
<evidence type="ECO:0000313" key="5">
    <source>
        <dbReference type="Proteomes" id="UP001150907"/>
    </source>
</evidence>
<feature type="domain" description="RING-type" evidence="3">
    <location>
        <begin position="561"/>
        <end position="603"/>
    </location>
</feature>
<evidence type="ECO:0000256" key="2">
    <source>
        <dbReference type="SAM" id="MobiDB-lite"/>
    </source>
</evidence>
<feature type="compositionally biased region" description="Low complexity" evidence="2">
    <location>
        <begin position="32"/>
        <end position="48"/>
    </location>
</feature>
<organism evidence="4 5">
    <name type="scientific">Coemansia thaxteri</name>
    <dbReference type="NCBI Taxonomy" id="2663907"/>
    <lineage>
        <taxon>Eukaryota</taxon>
        <taxon>Fungi</taxon>
        <taxon>Fungi incertae sedis</taxon>
        <taxon>Zoopagomycota</taxon>
        <taxon>Kickxellomycotina</taxon>
        <taxon>Kickxellomycetes</taxon>
        <taxon>Kickxellales</taxon>
        <taxon>Kickxellaceae</taxon>
        <taxon>Coemansia</taxon>
    </lineage>
</organism>
<protein>
    <recommendedName>
        <fullName evidence="3">RING-type domain-containing protein</fullName>
    </recommendedName>
</protein>
<dbReference type="GO" id="GO:0008270">
    <property type="term" value="F:zinc ion binding"/>
    <property type="evidence" value="ECO:0007669"/>
    <property type="project" value="UniProtKB-KW"/>
</dbReference>
<dbReference type="OrthoDB" id="8062037at2759"/>
<evidence type="ECO:0000256" key="1">
    <source>
        <dbReference type="PROSITE-ProRule" id="PRU00175"/>
    </source>
</evidence>
<dbReference type="SUPFAM" id="SSF57850">
    <property type="entry name" value="RING/U-box"/>
    <property type="match status" value="1"/>
</dbReference>
<feature type="region of interest" description="Disordered" evidence="2">
    <location>
        <begin position="1"/>
        <end position="112"/>
    </location>
</feature>
<keyword evidence="1" id="KW-0863">Zinc-finger</keyword>
<sequence length="611" mass="65069">MGQAYSHWSGSDQERSRRTAESQSQPRGGGNSRTASASTATTGRVASALRGAAAREDGRTQQQQQQHQQRGGNRYSPYAASSTGTLRSSAQDRLRSAETRAAASAEAPPPAATAAVAETEAETAVASGDVEMQEVGTSVGDWTRTRARVRAGNQLLSRIVSRSVIRSITQELERRREEGEDGEEGGRLSYAMDFASRLDLHSHVSVFIMSVLEANIEPPSPAANDQQQLSDDEAGDAERELQFRMFLLPGAIDHALAQYAGGVHANASANGRLVAEETRAGLRGDEQRREARARGREEKLRRLRDIARAMHDERRAIQVPVAVLGLRMNSELRRSTREALQGLGERMSGPESLAPDSTDSGGSVDSVAADSAPSGSPSALHEAFRGLRDRLNTVVPGLLSASETLPPPASSSASPAASSTGSPDVSSAMPDSEQQQPGLSVFITIHYMQLGNPLVLPMATYALFPELVADDDASSSSSTSASGNNYDLFMEIANIIGNANSNTVTQDAVDKALAKYCYEAPLVHSSDGTTEAIPAATAVARLIAEDGERGPEISLVSAERCPVCLEDFETGDVLRVLECHHALHLVCGDSWFTKGANKCPICRSEAVPLEH</sequence>
<dbReference type="InterPro" id="IPR013083">
    <property type="entry name" value="Znf_RING/FYVE/PHD"/>
</dbReference>
<gene>
    <name evidence="4" type="ORF">H4R26_000286</name>
</gene>
<keyword evidence="5" id="KW-1185">Reference proteome</keyword>
<dbReference type="Pfam" id="PF13639">
    <property type="entry name" value="zf-RING_2"/>
    <property type="match status" value="1"/>
</dbReference>
<dbReference type="PANTHER" id="PTHR46171:SF3">
    <property type="entry name" value="GH10160P"/>
    <property type="match status" value="1"/>
</dbReference>
<dbReference type="EMBL" id="JANBQF010000008">
    <property type="protein sequence ID" value="KAJ2008252.1"/>
    <property type="molecule type" value="Genomic_DNA"/>
</dbReference>
<evidence type="ECO:0000259" key="3">
    <source>
        <dbReference type="PROSITE" id="PS50089"/>
    </source>
</evidence>
<accession>A0A9W8BMY4</accession>
<dbReference type="CDD" id="cd16473">
    <property type="entry name" value="RING-H2_RNF103"/>
    <property type="match status" value="1"/>
</dbReference>
<feature type="compositionally biased region" description="Low complexity" evidence="2">
    <location>
        <begin position="99"/>
        <end position="112"/>
    </location>
</feature>
<dbReference type="GO" id="GO:0061630">
    <property type="term" value="F:ubiquitin protein ligase activity"/>
    <property type="evidence" value="ECO:0007669"/>
    <property type="project" value="TreeGrafter"/>
</dbReference>
<dbReference type="GO" id="GO:0016567">
    <property type="term" value="P:protein ubiquitination"/>
    <property type="evidence" value="ECO:0007669"/>
    <property type="project" value="TreeGrafter"/>
</dbReference>